<accession>A0A1A9N9V3</accession>
<dbReference type="Pfam" id="PF05488">
    <property type="entry name" value="PAAR_motif"/>
    <property type="match status" value="1"/>
</dbReference>
<dbReference type="Proteomes" id="UP000078116">
    <property type="component" value="Unassembled WGS sequence"/>
</dbReference>
<dbReference type="AlphaFoldDB" id="A0A1A9N9V3"/>
<dbReference type="InterPro" id="IPR008727">
    <property type="entry name" value="PAAR_motif"/>
</dbReference>
<name>A0A1A9N9V3_9BURK</name>
<evidence type="ECO:0000313" key="4">
    <source>
        <dbReference type="Proteomes" id="UP000077961"/>
    </source>
</evidence>
<evidence type="ECO:0000313" key="2">
    <source>
        <dbReference type="EMBL" id="OAJ62354.1"/>
    </source>
</evidence>
<dbReference type="STRING" id="1462993.A6V36_19465"/>
<dbReference type="Proteomes" id="UP000077961">
    <property type="component" value="Unassembled WGS sequence"/>
</dbReference>
<evidence type="ECO:0000313" key="3">
    <source>
        <dbReference type="EMBL" id="OAJ63024.1"/>
    </source>
</evidence>
<gene>
    <name evidence="3" type="ORF">A6V36_19465</name>
    <name evidence="2" type="ORF">A6V37_23310</name>
</gene>
<dbReference type="EMBL" id="LXKA01000176">
    <property type="protein sequence ID" value="OAJ62354.1"/>
    <property type="molecule type" value="Genomic_DNA"/>
</dbReference>
<dbReference type="EMBL" id="LXJZ01000030">
    <property type="protein sequence ID" value="OAJ63024.1"/>
    <property type="molecule type" value="Genomic_DNA"/>
</dbReference>
<organism evidence="2 5">
    <name type="scientific">Paraburkholderia ginsengiterrae</name>
    <dbReference type="NCBI Taxonomy" id="1462993"/>
    <lineage>
        <taxon>Bacteria</taxon>
        <taxon>Pseudomonadati</taxon>
        <taxon>Pseudomonadota</taxon>
        <taxon>Betaproteobacteria</taxon>
        <taxon>Burkholderiales</taxon>
        <taxon>Burkholderiaceae</taxon>
        <taxon>Paraburkholderia</taxon>
    </lineage>
</organism>
<proteinExistence type="predicted"/>
<protein>
    <submittedName>
        <fullName evidence="2">Uncharacterized protein</fullName>
    </submittedName>
</protein>
<evidence type="ECO:0000256" key="1">
    <source>
        <dbReference type="SAM" id="MobiDB-lite"/>
    </source>
</evidence>
<sequence>MEMSDRQERKGTTYAFATIGARTERGGYLTYASSGLVICGLRAALVGDIVTYHDGSEAVVTDGSGTLSVYRDKCFALVGSRLSNGDHIVFTPWDDGESGLFVSEGEYPQGLFDPSYVPPPVEPGYRFALSGSTTARGGVLRETGGNWCINGEDVRVGVIGDLVHYADGTTARITTGLALAANRGLAQLAYVGSTLDNGDTITDSPERDGAAHPGIYEPVAEAQIRRESERV</sequence>
<keyword evidence="4" id="KW-1185">Reference proteome</keyword>
<feature type="region of interest" description="Disordered" evidence="1">
    <location>
        <begin position="204"/>
        <end position="231"/>
    </location>
</feature>
<comment type="caution">
    <text evidence="2">The sequence shown here is derived from an EMBL/GenBank/DDBJ whole genome shotgun (WGS) entry which is preliminary data.</text>
</comment>
<reference evidence="4 5" key="1">
    <citation type="submission" date="2016-04" db="EMBL/GenBank/DDBJ databases">
        <title>Reclassification of Paraburkholderia panaciterrae (Farh et al. 2015) Dobritsa &amp; Samadpour 2016 as a later homotypic synonym of Paraburkholderia ginsengiterrae (Farh et al. 2015) Dobritsa &amp; Samadpour 2016.</title>
        <authorList>
            <person name="Dobritsa A.P."/>
            <person name="Kutumbaka K."/>
            <person name="Samadpour M."/>
        </authorList>
    </citation>
    <scope>NUCLEOTIDE SEQUENCE [LARGE SCALE GENOMIC DNA]</scope>
    <source>
        <strain evidence="2 5">DCY85</strain>
        <strain evidence="3 4">DCY85-1</strain>
    </source>
</reference>
<evidence type="ECO:0000313" key="5">
    <source>
        <dbReference type="Proteomes" id="UP000078116"/>
    </source>
</evidence>